<reference evidence="2 3" key="1">
    <citation type="journal article" date="2014" name="PLoS Genet.">
        <title>Phylogenetically driven sequencing of extremely halophilic archaea reveals strategies for static and dynamic osmo-response.</title>
        <authorList>
            <person name="Becker E.A."/>
            <person name="Seitzer P.M."/>
            <person name="Tritt A."/>
            <person name="Larsen D."/>
            <person name="Krusor M."/>
            <person name="Yao A.I."/>
            <person name="Wu D."/>
            <person name="Madern D."/>
            <person name="Eisen J.A."/>
            <person name="Darling A.E."/>
            <person name="Facciotti M.T."/>
        </authorList>
    </citation>
    <scope>NUCLEOTIDE SEQUENCE [LARGE SCALE GENOMIC DNA]</scope>
    <source>
        <strain evidence="2 3">ATCC BAA-1512</strain>
    </source>
</reference>
<feature type="transmembrane region" description="Helical" evidence="1">
    <location>
        <begin position="91"/>
        <end position="110"/>
    </location>
</feature>
<organism evidence="2 3">
    <name type="scientific">Haloferax mucosum ATCC BAA-1512</name>
    <dbReference type="NCBI Taxonomy" id="662479"/>
    <lineage>
        <taxon>Archaea</taxon>
        <taxon>Methanobacteriati</taxon>
        <taxon>Methanobacteriota</taxon>
        <taxon>Stenosarchaea group</taxon>
        <taxon>Halobacteria</taxon>
        <taxon>Halobacteriales</taxon>
        <taxon>Haloferacaceae</taxon>
        <taxon>Haloferax</taxon>
    </lineage>
</organism>
<dbReference type="STRING" id="662479.C440_04698"/>
<feature type="transmembrane region" description="Helical" evidence="1">
    <location>
        <begin position="116"/>
        <end position="133"/>
    </location>
</feature>
<dbReference type="EMBL" id="AOLN01000006">
    <property type="protein sequence ID" value="ELZ97047.1"/>
    <property type="molecule type" value="Genomic_DNA"/>
</dbReference>
<keyword evidence="1" id="KW-0812">Transmembrane</keyword>
<dbReference type="OrthoDB" id="304659at2157"/>
<protein>
    <submittedName>
        <fullName evidence="2">Uncharacterized protein</fullName>
    </submittedName>
</protein>
<evidence type="ECO:0000256" key="1">
    <source>
        <dbReference type="SAM" id="Phobius"/>
    </source>
</evidence>
<evidence type="ECO:0000313" key="2">
    <source>
        <dbReference type="EMBL" id="ELZ97047.1"/>
    </source>
</evidence>
<sequence>MTLRSGSLGLWDRLVGPTASGVEQLLVLASGVVFTGFVFGYAETQALDWSIIQQLLVAFLTLDIAGGIVANTTASGVDWWHRPSQRRRDHFAFVAFHIYPFALAWVFETVSWVEGALVYGYILGSAAVILLGPRSLRRPVGMVFTAGGVLLALVVVSYGPGLEWFVPFLALKLLGGHLASG</sequence>
<dbReference type="Proteomes" id="UP000011550">
    <property type="component" value="Unassembled WGS sequence"/>
</dbReference>
<keyword evidence="1" id="KW-1133">Transmembrane helix</keyword>
<dbReference type="RefSeq" id="WP_008318708.1">
    <property type="nucleotide sequence ID" value="NZ_AOLN01000006.1"/>
</dbReference>
<feature type="transmembrane region" description="Helical" evidence="1">
    <location>
        <begin position="51"/>
        <end position="70"/>
    </location>
</feature>
<keyword evidence="1" id="KW-0472">Membrane</keyword>
<dbReference type="AlphaFoldDB" id="M0IM10"/>
<feature type="transmembrane region" description="Helical" evidence="1">
    <location>
        <begin position="21"/>
        <end position="39"/>
    </location>
</feature>
<proteinExistence type="predicted"/>
<gene>
    <name evidence="2" type="ORF">C440_04698</name>
</gene>
<comment type="caution">
    <text evidence="2">The sequence shown here is derived from an EMBL/GenBank/DDBJ whole genome shotgun (WGS) entry which is preliminary data.</text>
</comment>
<evidence type="ECO:0000313" key="3">
    <source>
        <dbReference type="Proteomes" id="UP000011550"/>
    </source>
</evidence>
<name>M0IM10_9EURY</name>
<dbReference type="PATRIC" id="fig|662479.7.peg.971"/>
<accession>M0IM10</accession>
<keyword evidence="3" id="KW-1185">Reference proteome</keyword>
<feature type="transmembrane region" description="Helical" evidence="1">
    <location>
        <begin position="140"/>
        <end position="159"/>
    </location>
</feature>